<feature type="transmembrane region" description="Helical" evidence="7">
    <location>
        <begin position="141"/>
        <end position="160"/>
    </location>
</feature>
<evidence type="ECO:0000256" key="1">
    <source>
        <dbReference type="ARBA" id="ARBA00004651"/>
    </source>
</evidence>
<evidence type="ECO:0000256" key="5">
    <source>
        <dbReference type="ARBA" id="ARBA00022989"/>
    </source>
</evidence>
<evidence type="ECO:0000256" key="2">
    <source>
        <dbReference type="ARBA" id="ARBA00022448"/>
    </source>
</evidence>
<keyword evidence="4 7" id="KW-0812">Transmembrane</keyword>
<name>A0A562K6T8_9BACI</name>
<keyword evidence="5 7" id="KW-1133">Transmembrane helix</keyword>
<dbReference type="GeneID" id="65401854"/>
<evidence type="ECO:0000256" key="6">
    <source>
        <dbReference type="ARBA" id="ARBA00023136"/>
    </source>
</evidence>
<keyword evidence="10" id="KW-1185">Reference proteome</keyword>
<dbReference type="InterPro" id="IPR050366">
    <property type="entry name" value="BP-dependent_transpt_permease"/>
</dbReference>
<reference evidence="9 10" key="1">
    <citation type="journal article" date="2015" name="Stand. Genomic Sci.">
        <title>Genomic Encyclopedia of Bacterial and Archaeal Type Strains, Phase III: the genomes of soil and plant-associated and newly described type strains.</title>
        <authorList>
            <person name="Whitman W.B."/>
            <person name="Woyke T."/>
            <person name="Klenk H.P."/>
            <person name="Zhou Y."/>
            <person name="Lilburn T.G."/>
            <person name="Beck B.J."/>
            <person name="De Vos P."/>
            <person name="Vandamme P."/>
            <person name="Eisen J.A."/>
            <person name="Garrity G."/>
            <person name="Hugenholtz P."/>
            <person name="Kyrpides N.C."/>
        </authorList>
    </citation>
    <scope>NUCLEOTIDE SEQUENCE [LARGE SCALE GENOMIC DNA]</scope>
    <source>
        <strain evidence="9 10">CGMCC 1.10115</strain>
    </source>
</reference>
<dbReference type="GO" id="GO:0055085">
    <property type="term" value="P:transmembrane transport"/>
    <property type="evidence" value="ECO:0007669"/>
    <property type="project" value="InterPro"/>
</dbReference>
<dbReference type="PROSITE" id="PS50928">
    <property type="entry name" value="ABC_TM1"/>
    <property type="match status" value="1"/>
</dbReference>
<evidence type="ECO:0000313" key="10">
    <source>
        <dbReference type="Proteomes" id="UP000318667"/>
    </source>
</evidence>
<feature type="transmembrane region" description="Helical" evidence="7">
    <location>
        <begin position="80"/>
        <end position="106"/>
    </location>
</feature>
<dbReference type="OrthoDB" id="9797472at2"/>
<dbReference type="Pfam" id="PF00528">
    <property type="entry name" value="BPD_transp_1"/>
    <property type="match status" value="1"/>
</dbReference>
<evidence type="ECO:0000313" key="9">
    <source>
        <dbReference type="EMBL" id="TWH91120.1"/>
    </source>
</evidence>
<evidence type="ECO:0000256" key="7">
    <source>
        <dbReference type="RuleBase" id="RU363032"/>
    </source>
</evidence>
<dbReference type="CDD" id="cd06261">
    <property type="entry name" value="TM_PBP2"/>
    <property type="match status" value="1"/>
</dbReference>
<dbReference type="InterPro" id="IPR035906">
    <property type="entry name" value="MetI-like_sf"/>
</dbReference>
<keyword evidence="6 7" id="KW-0472">Membrane</keyword>
<organism evidence="9 10">
    <name type="scientific">Cytobacillus oceanisediminis</name>
    <dbReference type="NCBI Taxonomy" id="665099"/>
    <lineage>
        <taxon>Bacteria</taxon>
        <taxon>Bacillati</taxon>
        <taxon>Bacillota</taxon>
        <taxon>Bacilli</taxon>
        <taxon>Bacillales</taxon>
        <taxon>Bacillaceae</taxon>
        <taxon>Cytobacillus</taxon>
    </lineage>
</organism>
<proteinExistence type="inferred from homology"/>
<protein>
    <submittedName>
        <fullName evidence="9">Peptide/nickel transport system ATP-binding protein/peptide/nickel transport system permease protein</fullName>
    </submittedName>
</protein>
<feature type="transmembrane region" description="Helical" evidence="7">
    <location>
        <begin position="191"/>
        <end position="213"/>
    </location>
</feature>
<evidence type="ECO:0000259" key="8">
    <source>
        <dbReference type="PROSITE" id="PS50928"/>
    </source>
</evidence>
<dbReference type="InterPro" id="IPR000515">
    <property type="entry name" value="MetI-like"/>
</dbReference>
<dbReference type="PANTHER" id="PTHR43386:SF1">
    <property type="entry name" value="D,D-DIPEPTIDE TRANSPORT SYSTEM PERMEASE PROTEIN DDPC-RELATED"/>
    <property type="match status" value="1"/>
</dbReference>
<sequence length="285" mass="31227">MVNQKWKKYWQVLTSNNIGLFGLILLVIFLLIALLAPILAPFDPSARVGDPFMKPNSQFLLGTNDVGQDILSELLYGTRISLLIGVIAAFISILLGCLVGIISGYYGGKTDAFLMRLVDLVLVIPFLPLMILLAAFIGPSFWNIVLVISLISWASPARVIRSQVLTLKTKGYVEAAKSIGTNITVILGRHILPGVIPIALSQFVLAASHSILIEASLSFLGLGDPFTKSWGTILYYAQARGAFLTDAWIWWVLPPGLLITTLVIGFAFTGYSLEEILNPRLRKER</sequence>
<dbReference type="InterPro" id="IPR025966">
    <property type="entry name" value="OppC_N"/>
</dbReference>
<comment type="similarity">
    <text evidence="7">Belongs to the binding-protein-dependent transport system permease family.</text>
</comment>
<gene>
    <name evidence="9" type="ORF">IQ19_00573</name>
</gene>
<dbReference type="GO" id="GO:0005524">
    <property type="term" value="F:ATP binding"/>
    <property type="evidence" value="ECO:0007669"/>
    <property type="project" value="UniProtKB-KW"/>
</dbReference>
<dbReference type="AlphaFoldDB" id="A0A562K6T8"/>
<comment type="subcellular location">
    <subcellularLocation>
        <location evidence="1 7">Cell membrane</location>
        <topology evidence="1 7">Multi-pass membrane protein</topology>
    </subcellularLocation>
</comment>
<dbReference type="Proteomes" id="UP000318667">
    <property type="component" value="Unassembled WGS sequence"/>
</dbReference>
<dbReference type="PANTHER" id="PTHR43386">
    <property type="entry name" value="OLIGOPEPTIDE TRANSPORT SYSTEM PERMEASE PROTEIN APPC"/>
    <property type="match status" value="1"/>
</dbReference>
<evidence type="ECO:0000256" key="4">
    <source>
        <dbReference type="ARBA" id="ARBA00022692"/>
    </source>
</evidence>
<feature type="transmembrane region" description="Helical" evidence="7">
    <location>
        <begin position="20"/>
        <end position="40"/>
    </location>
</feature>
<dbReference type="Pfam" id="PF12911">
    <property type="entry name" value="OppC_N"/>
    <property type="match status" value="1"/>
</dbReference>
<dbReference type="EMBL" id="VLKI01000001">
    <property type="protein sequence ID" value="TWH91120.1"/>
    <property type="molecule type" value="Genomic_DNA"/>
</dbReference>
<accession>A0A562K6T8</accession>
<evidence type="ECO:0000256" key="3">
    <source>
        <dbReference type="ARBA" id="ARBA00022475"/>
    </source>
</evidence>
<feature type="transmembrane region" description="Helical" evidence="7">
    <location>
        <begin position="248"/>
        <end position="273"/>
    </location>
</feature>
<dbReference type="Gene3D" id="1.10.3720.10">
    <property type="entry name" value="MetI-like"/>
    <property type="match status" value="1"/>
</dbReference>
<dbReference type="SUPFAM" id="SSF161098">
    <property type="entry name" value="MetI-like"/>
    <property type="match status" value="1"/>
</dbReference>
<keyword evidence="3" id="KW-1003">Cell membrane</keyword>
<dbReference type="RefSeq" id="WP_144539639.1">
    <property type="nucleotide sequence ID" value="NZ_CBCSDC010000030.1"/>
</dbReference>
<keyword evidence="2 7" id="KW-0813">Transport</keyword>
<comment type="caution">
    <text evidence="9">The sequence shown here is derived from an EMBL/GenBank/DDBJ whole genome shotgun (WGS) entry which is preliminary data.</text>
</comment>
<dbReference type="GO" id="GO:0005886">
    <property type="term" value="C:plasma membrane"/>
    <property type="evidence" value="ECO:0007669"/>
    <property type="project" value="UniProtKB-SubCell"/>
</dbReference>
<feature type="domain" description="ABC transmembrane type-1" evidence="8">
    <location>
        <begin position="78"/>
        <end position="270"/>
    </location>
</feature>
<keyword evidence="9" id="KW-0547">Nucleotide-binding</keyword>
<feature type="transmembrane region" description="Helical" evidence="7">
    <location>
        <begin position="113"/>
        <end position="135"/>
    </location>
</feature>
<keyword evidence="9" id="KW-0067">ATP-binding</keyword>